<evidence type="ECO:0000313" key="2">
    <source>
        <dbReference type="Proteomes" id="UP000012128"/>
    </source>
</evidence>
<dbReference type="Proteomes" id="UP000012128">
    <property type="component" value="Unassembled WGS sequence"/>
</dbReference>
<sequence>MPRTPLFSLLCCKVNLAMIQYQIEWFYLEEYFGKGEPLDAEK</sequence>
<comment type="caution">
    <text evidence="1">The sequence shown here is derived from an EMBL/GenBank/DDBJ whole genome shotgun (WGS) entry which is preliminary data.</text>
</comment>
<reference evidence="1 2" key="1">
    <citation type="submission" date="2013-01" db="EMBL/GenBank/DDBJ databases">
        <authorList>
            <person name="Harkins D.M."/>
            <person name="Durkin A.S."/>
            <person name="Brinkac L.M."/>
            <person name="Haft D.H."/>
            <person name="Selengut J.D."/>
            <person name="Sanka R."/>
            <person name="DePew J."/>
            <person name="Purushe J."/>
            <person name="Hospenthal D.R."/>
            <person name="Murray C.K."/>
            <person name="Pimentel G."/>
            <person name="Wasfy M."/>
            <person name="Parker T."/>
            <person name="Miller R.S."/>
            <person name="Vinetz J.M."/>
            <person name="Sutton G.G."/>
            <person name="Nierman W.C."/>
            <person name="Fouts D.E."/>
        </authorList>
    </citation>
    <scope>NUCLEOTIDE SEQUENCE [LARGE SCALE GENOMIC DNA]</scope>
    <source>
        <strain evidence="1 2">2006001854</strain>
    </source>
</reference>
<evidence type="ECO:0000313" key="1">
    <source>
        <dbReference type="EMBL" id="EMM81714.1"/>
    </source>
</evidence>
<name>M6GGR0_LEPIR</name>
<protein>
    <submittedName>
        <fullName evidence="1">Uncharacterized protein</fullName>
    </submittedName>
</protein>
<gene>
    <name evidence="1" type="ORF">LEP1GSC037_4678</name>
</gene>
<proteinExistence type="predicted"/>
<accession>M6GGR0</accession>
<dbReference type="EMBL" id="AFLW02000115">
    <property type="protein sequence ID" value="EMM81714.1"/>
    <property type="molecule type" value="Genomic_DNA"/>
</dbReference>
<dbReference type="AlphaFoldDB" id="M6GGR0"/>
<organism evidence="1 2">
    <name type="scientific">Leptospira interrogans str. 2006001854</name>
    <dbReference type="NCBI Taxonomy" id="1001590"/>
    <lineage>
        <taxon>Bacteria</taxon>
        <taxon>Pseudomonadati</taxon>
        <taxon>Spirochaetota</taxon>
        <taxon>Spirochaetia</taxon>
        <taxon>Leptospirales</taxon>
        <taxon>Leptospiraceae</taxon>
        <taxon>Leptospira</taxon>
    </lineage>
</organism>